<dbReference type="InterPro" id="IPR012340">
    <property type="entry name" value="NA-bd_OB-fold"/>
</dbReference>
<dbReference type="GO" id="GO:0005737">
    <property type="term" value="C:cytoplasm"/>
    <property type="evidence" value="ECO:0007669"/>
    <property type="project" value="UniProtKB-SubCell"/>
</dbReference>
<comment type="function">
    <text evidence="15">Endoribonuclease that plays a central role in RNA processing and decay. Required for the maturation of 5S and 16S rRNAs and the majority of tRNAs. Also involved in the degradation of most mRNAs.</text>
</comment>
<feature type="compositionally biased region" description="Low complexity" evidence="16">
    <location>
        <begin position="522"/>
        <end position="542"/>
    </location>
</feature>
<dbReference type="SUPFAM" id="SSF50249">
    <property type="entry name" value="Nucleic acid-binding proteins"/>
    <property type="match status" value="1"/>
</dbReference>
<proteinExistence type="inferred from homology"/>
<dbReference type="HAMAP" id="MF_00970">
    <property type="entry name" value="RNase_E"/>
    <property type="match status" value="1"/>
</dbReference>
<dbReference type="GO" id="GO:0006402">
    <property type="term" value="P:mRNA catabolic process"/>
    <property type="evidence" value="ECO:0007669"/>
    <property type="project" value="UniProtKB-UniRule"/>
</dbReference>
<feature type="region of interest" description="Disordered" evidence="16">
    <location>
        <begin position="649"/>
        <end position="770"/>
    </location>
</feature>
<evidence type="ECO:0000256" key="2">
    <source>
        <dbReference type="ARBA" id="ARBA00022475"/>
    </source>
</evidence>
<dbReference type="InterPro" id="IPR048583">
    <property type="entry name" value="RNase_E_G_thioredoxin-like"/>
</dbReference>
<protein>
    <recommendedName>
        <fullName evidence="15">Ribonuclease E</fullName>
        <shortName evidence="15">RNase E</shortName>
        <ecNumber evidence="15">3.1.26.12</ecNumber>
    </recommendedName>
</protein>
<evidence type="ECO:0000256" key="8">
    <source>
        <dbReference type="ARBA" id="ARBA00022723"/>
    </source>
</evidence>
<dbReference type="EMBL" id="NEGB01000001">
    <property type="protein sequence ID" value="OTG67105.1"/>
    <property type="molecule type" value="Genomic_DNA"/>
</dbReference>
<dbReference type="PANTHER" id="PTHR30001">
    <property type="entry name" value="RIBONUCLEASE"/>
    <property type="match status" value="1"/>
</dbReference>
<keyword evidence="3 15" id="KW-0963">Cytoplasm</keyword>
<evidence type="ECO:0000313" key="19">
    <source>
        <dbReference type="Proteomes" id="UP000242765"/>
    </source>
</evidence>
<dbReference type="Gene3D" id="2.40.50.140">
    <property type="entry name" value="Nucleic acid-binding proteins"/>
    <property type="match status" value="1"/>
</dbReference>
<keyword evidence="10 15" id="KW-0255">Endonuclease</keyword>
<keyword evidence="15" id="KW-0862">Zinc</keyword>
<evidence type="ECO:0000313" key="18">
    <source>
        <dbReference type="EMBL" id="OTG67105.1"/>
    </source>
</evidence>
<dbReference type="GO" id="GO:0008995">
    <property type="term" value="F:ribonuclease E activity"/>
    <property type="evidence" value="ECO:0007669"/>
    <property type="project" value="UniProtKB-EC"/>
</dbReference>
<dbReference type="SMART" id="SM00316">
    <property type="entry name" value="S1"/>
    <property type="match status" value="1"/>
</dbReference>
<dbReference type="PROSITE" id="PS50126">
    <property type="entry name" value="S1"/>
    <property type="match status" value="1"/>
</dbReference>
<reference evidence="18 19" key="1">
    <citation type="submission" date="2017-04" db="EMBL/GenBank/DDBJ databases">
        <title>High diversity of culturable Acinetobacter species in natural soil and water ecosystems.</title>
        <authorList>
            <person name="Nemec A."/>
            <person name="Radolfova-Krizova L."/>
        </authorList>
    </citation>
    <scope>NUCLEOTIDE SEQUENCE [LARGE SCALE GENOMIC DNA]</scope>
    <source>
        <strain evidence="18 19">ANC 4999</strain>
    </source>
</reference>
<keyword evidence="4 15" id="KW-0997">Cell inner membrane</keyword>
<evidence type="ECO:0000256" key="16">
    <source>
        <dbReference type="SAM" id="MobiDB-lite"/>
    </source>
</evidence>
<feature type="region of interest" description="Disordered" evidence="16">
    <location>
        <begin position="516"/>
        <end position="542"/>
    </location>
</feature>
<feature type="compositionally biased region" description="Basic and acidic residues" evidence="16">
    <location>
        <begin position="682"/>
        <end position="721"/>
    </location>
</feature>
<dbReference type="GO" id="GO:0000287">
    <property type="term" value="F:magnesium ion binding"/>
    <property type="evidence" value="ECO:0007669"/>
    <property type="project" value="UniProtKB-UniRule"/>
</dbReference>
<accession>A0A1Y3CPN0</accession>
<dbReference type="EC" id="3.1.26.12" evidence="15"/>
<dbReference type="GO" id="GO:0000049">
    <property type="term" value="F:tRNA binding"/>
    <property type="evidence" value="ECO:0007669"/>
    <property type="project" value="UniProtKB-KW"/>
</dbReference>
<feature type="region of interest" description="Disordered" evidence="16">
    <location>
        <begin position="1094"/>
        <end position="1135"/>
    </location>
</feature>
<dbReference type="InterPro" id="IPR003029">
    <property type="entry name" value="S1_domain"/>
</dbReference>
<evidence type="ECO:0000256" key="5">
    <source>
        <dbReference type="ARBA" id="ARBA00022552"/>
    </source>
</evidence>
<dbReference type="GO" id="GO:0019843">
    <property type="term" value="F:rRNA binding"/>
    <property type="evidence" value="ECO:0007669"/>
    <property type="project" value="UniProtKB-KW"/>
</dbReference>
<keyword evidence="15" id="KW-0820">tRNA-binding</keyword>
<comment type="similarity">
    <text evidence="15">Belongs to the RNase E/G family. RNase E subfamily.</text>
</comment>
<dbReference type="GO" id="GO:0008270">
    <property type="term" value="F:zinc ion binding"/>
    <property type="evidence" value="ECO:0007669"/>
    <property type="project" value="UniProtKB-UniRule"/>
</dbReference>
<comment type="cofactor">
    <cofactor evidence="15">
        <name>Zn(2+)</name>
        <dbReference type="ChEBI" id="CHEBI:29105"/>
    </cofactor>
    <text evidence="15">Binds 2 Zn(2+) ions per homotetramer.</text>
</comment>
<dbReference type="InterPro" id="IPR019307">
    <property type="entry name" value="RNA-bd_AU-1/RNase_E/G"/>
</dbReference>
<comment type="catalytic activity">
    <reaction evidence="15">
        <text>Endonucleolytic cleavage of single-stranded RNA in A- and U-rich regions.</text>
        <dbReference type="EC" id="3.1.26.12"/>
    </reaction>
</comment>
<dbReference type="OrthoDB" id="9804278at2"/>
<comment type="similarity">
    <text evidence="1">Belongs to the RNase E/G family. RNase G subfamily.</text>
</comment>
<dbReference type="GO" id="GO:0006364">
    <property type="term" value="P:rRNA processing"/>
    <property type="evidence" value="ECO:0007669"/>
    <property type="project" value="UniProtKB-UniRule"/>
</dbReference>
<keyword evidence="13 15" id="KW-0694">RNA-binding</keyword>
<dbReference type="RefSeq" id="WP_086201965.1">
    <property type="nucleotide sequence ID" value="NZ_NEGB01000001.1"/>
</dbReference>
<keyword evidence="14 15" id="KW-0472">Membrane</keyword>
<dbReference type="STRING" id="1977882.B9T28_00185"/>
<keyword evidence="6 15" id="KW-0819">tRNA processing</keyword>
<evidence type="ECO:0000256" key="12">
    <source>
        <dbReference type="ARBA" id="ARBA00022842"/>
    </source>
</evidence>
<feature type="binding site" evidence="15">
    <location>
        <position position="343"/>
    </location>
    <ligand>
        <name>Mg(2+)</name>
        <dbReference type="ChEBI" id="CHEBI:18420"/>
        <note>catalytic</note>
    </ligand>
</feature>
<feature type="compositionally biased region" description="Basic residues" evidence="16">
    <location>
        <begin position="1119"/>
        <end position="1129"/>
    </location>
</feature>
<comment type="subcellular location">
    <subcellularLocation>
        <location evidence="15">Cytoplasm</location>
    </subcellularLocation>
    <subcellularLocation>
        <location evidence="15">Cell inner membrane</location>
        <topology evidence="15">Peripheral membrane protein</topology>
        <orientation evidence="15">Cytoplasmic side</orientation>
    </subcellularLocation>
</comment>
<dbReference type="GO" id="GO:0009898">
    <property type="term" value="C:cytoplasmic side of plasma membrane"/>
    <property type="evidence" value="ECO:0007669"/>
    <property type="project" value="UniProtKB-UniRule"/>
</dbReference>
<feature type="domain" description="S1 motif" evidence="17">
    <location>
        <begin position="39"/>
        <end position="117"/>
    </location>
</feature>
<feature type="compositionally biased region" description="Acidic residues" evidence="16">
    <location>
        <begin position="1094"/>
        <end position="1107"/>
    </location>
</feature>
<evidence type="ECO:0000256" key="6">
    <source>
        <dbReference type="ARBA" id="ARBA00022694"/>
    </source>
</evidence>
<comment type="caution">
    <text evidence="18">The sequence shown here is derived from an EMBL/GenBank/DDBJ whole genome shotgun (WGS) entry which is preliminary data.</text>
</comment>
<feature type="binding site" evidence="15">
    <location>
        <position position="404"/>
    </location>
    <ligand>
        <name>Zn(2+)</name>
        <dbReference type="ChEBI" id="CHEBI:29105"/>
        <note>ligand shared between dimeric partners</note>
    </ligand>
</feature>
<feature type="binding site" evidence="15">
    <location>
        <position position="300"/>
    </location>
    <ligand>
        <name>Mg(2+)</name>
        <dbReference type="ChEBI" id="CHEBI:18420"/>
        <note>catalytic</note>
    </ligand>
</feature>
<dbReference type="CDD" id="cd04453">
    <property type="entry name" value="S1_RNase_E"/>
    <property type="match status" value="1"/>
</dbReference>
<dbReference type="Pfam" id="PF20833">
    <property type="entry name" value="RNase_E_G_Thio"/>
    <property type="match status" value="1"/>
</dbReference>
<evidence type="ECO:0000259" key="17">
    <source>
        <dbReference type="PROSITE" id="PS50126"/>
    </source>
</evidence>
<evidence type="ECO:0000256" key="7">
    <source>
        <dbReference type="ARBA" id="ARBA00022722"/>
    </source>
</evidence>
<feature type="region of interest" description="Disordered" evidence="16">
    <location>
        <begin position="968"/>
        <end position="989"/>
    </location>
</feature>
<comment type="cofactor">
    <cofactor evidence="15">
        <name>Mg(2+)</name>
        <dbReference type="ChEBI" id="CHEBI:18420"/>
    </cofactor>
    <text evidence="15">Binds 1 Mg(2+) ion per subunit.</text>
</comment>
<feature type="binding site" evidence="15">
    <location>
        <position position="401"/>
    </location>
    <ligand>
        <name>Zn(2+)</name>
        <dbReference type="ChEBI" id="CHEBI:29105"/>
        <note>ligand shared between dimeric partners</note>
    </ligand>
</feature>
<dbReference type="Proteomes" id="UP000242765">
    <property type="component" value="Unassembled WGS sequence"/>
</dbReference>
<dbReference type="InterPro" id="IPR004659">
    <property type="entry name" value="RNase_E/G"/>
</dbReference>
<dbReference type="NCBIfam" id="TIGR00757">
    <property type="entry name" value="RNaseEG"/>
    <property type="match status" value="1"/>
</dbReference>
<dbReference type="GO" id="GO:0008033">
    <property type="term" value="P:tRNA processing"/>
    <property type="evidence" value="ECO:0007669"/>
    <property type="project" value="UniProtKB-UniRule"/>
</dbReference>
<evidence type="ECO:0000256" key="4">
    <source>
        <dbReference type="ARBA" id="ARBA00022519"/>
    </source>
</evidence>
<feature type="compositionally biased region" description="Basic and acidic residues" evidence="16">
    <location>
        <begin position="666"/>
        <end position="675"/>
    </location>
</feature>
<keyword evidence="2 15" id="KW-1003">Cell membrane</keyword>
<keyword evidence="11 15" id="KW-0378">Hydrolase</keyword>
<evidence type="ECO:0000256" key="14">
    <source>
        <dbReference type="ARBA" id="ARBA00023136"/>
    </source>
</evidence>
<dbReference type="Pfam" id="PF00575">
    <property type="entry name" value="S1"/>
    <property type="match status" value="1"/>
</dbReference>
<evidence type="ECO:0000256" key="1">
    <source>
        <dbReference type="ARBA" id="ARBA00005663"/>
    </source>
</evidence>
<feature type="region of interest" description="Disordered" evidence="16">
    <location>
        <begin position="847"/>
        <end position="893"/>
    </location>
</feature>
<name>A0A1Y3CPN0_9GAMM</name>
<dbReference type="Pfam" id="PF10150">
    <property type="entry name" value="RNase_E_G"/>
    <property type="match status" value="1"/>
</dbReference>
<keyword evidence="8 15" id="KW-0479">Metal-binding</keyword>
<sequence>MKRMLINATHAEEVRVALITGHRLYDFDLENRTREQKKANIYKGHVTRVEPSLEAVFVEYGAGRQGFLSMREIANTYYKADPRQTSNIRELITEGTELLVQVEKEERGNKGAALSTYISLAGRYLVLMPNNPKGGGISRQISGSVREELKEMLASLNTPRGMSVIVRTAGIGRSQEELQLDLQHLLDLWAQIQTTASSGPSPMLVHQEAGVVTRAIRDYLRDDVAEILIDNEQAYGEAYNFVKAVMPSQLDKLKTYTLNEPLFAHFGIESQIQTAYEREVKLPSGGSIVIDQTEALVSIDINSAKSTRGHDVEETALSTNLEAAEEIARQLRLRDIGGLVVIDFIDMTKERNQRMVEAKLREATQSDRARIQFGQLSRFGLMEMSRQRLRPSLEEATGYVCPRCHGTGMVRDLRSLSLSIMRKVEEIALRERQGEVQVEVPVEIAAFLLNEKRHSLVYLEQTSNVRVTVLPHPHLETPHYEISYNPEGFAPTSYERTEATRLSEKELGYESSDWHLEEEHNQQAAAQNNKQQKKQPTAQQNAQQQQAVQAQVVAPTSSPCAWLENLFVQKQATTIDQSRTANNAAAAIEQMINGGAVSRGQHGQMATSVPAVRTEVIATPAPVTANNAYIGQTAVKQEPREYVEKNIDREEKMQRNNKKRNNNSNKTKEQREHVQEPAQQHQVHEEVVQVSRHEQRQEQREQKQRQPRPRHEQRQEQREPQFEPQAEQAVPRRDRNSQQRPQRPNRHRDPSVLSEQPQKPVVAPVEPRQVQNTQQVKVDVIDAPRQETMTTALVVNVDNAQSEILALNTQAPAVPTPANITPIVTQPVEKTPVTKAAEVDIAKPAQQTEVAVQQEPQQPVQRANNDPRQRRRQQREVAPVKAESPKLNPSQVPTLTQYSVGSLIRHVYGEDCSVLIEQFGLIPTFNRALVKFTEEFAATLTVEHVAVETEKKPVTRDAIVSKAAPEAEPAPVLDLTPPKPVSDNRVANDPRERRRLAKLAAEQAFEQAKQVAVPQVAEQTIAETPVEASATATAIVEQPTAVEAQTVESQSVELPQAEVVTASLAKPVATQHVDSTPAKEVTKAVKNTVKTEVQDDLALEATQEDATDNQVDTDEKPARPRRPRGRPPKKATAAE</sequence>
<comment type="subunit">
    <text evidence="15">Component of the RNA degradosome, which is a multiprotein complex involved in RNA processing and mRNA degradation. Within the RNA degradosome, RNase E assembles into a homotetramer formed by a dimer of dimers.</text>
</comment>
<keyword evidence="12 15" id="KW-0460">Magnesium</keyword>
<keyword evidence="5 15" id="KW-0698">rRNA processing</keyword>
<evidence type="ECO:0000256" key="10">
    <source>
        <dbReference type="ARBA" id="ARBA00022759"/>
    </source>
</evidence>
<evidence type="ECO:0000256" key="15">
    <source>
        <dbReference type="HAMAP-Rule" id="MF_00970"/>
    </source>
</evidence>
<feature type="region of interest" description="Required for zinc-mediated homotetramerization and catalytic activity" evidence="15">
    <location>
        <begin position="401"/>
        <end position="404"/>
    </location>
</feature>
<keyword evidence="7 15" id="KW-0540">Nuclease</keyword>
<evidence type="ECO:0000256" key="3">
    <source>
        <dbReference type="ARBA" id="ARBA00022490"/>
    </source>
</evidence>
<keyword evidence="19" id="KW-1185">Reference proteome</keyword>
<evidence type="ECO:0000256" key="13">
    <source>
        <dbReference type="ARBA" id="ARBA00022884"/>
    </source>
</evidence>
<evidence type="ECO:0000256" key="9">
    <source>
        <dbReference type="ARBA" id="ARBA00022730"/>
    </source>
</evidence>
<feature type="compositionally biased region" description="Low complexity" evidence="16">
    <location>
        <begin position="847"/>
        <end position="861"/>
    </location>
</feature>
<gene>
    <name evidence="15" type="primary">rne</name>
    <name evidence="18" type="ORF">B9T28_00185</name>
</gene>
<dbReference type="PANTHER" id="PTHR30001:SF1">
    <property type="entry name" value="RIBONUCLEASE E_G-LIKE PROTEIN, CHLOROPLASTIC"/>
    <property type="match status" value="1"/>
</dbReference>
<dbReference type="AlphaFoldDB" id="A0A1Y3CPN0"/>
<dbReference type="Gene3D" id="3.40.1260.20">
    <property type="entry name" value="Ribonuclease E, catalytic domain"/>
    <property type="match status" value="1"/>
</dbReference>
<dbReference type="InterPro" id="IPR028878">
    <property type="entry name" value="RNase_E"/>
</dbReference>
<keyword evidence="9 15" id="KW-0699">rRNA-binding</keyword>
<organism evidence="18 19">
    <name type="scientific">Acinetobacter silvestris</name>
    <dbReference type="NCBI Taxonomy" id="1977882"/>
    <lineage>
        <taxon>Bacteria</taxon>
        <taxon>Pseudomonadati</taxon>
        <taxon>Pseudomonadota</taxon>
        <taxon>Gammaproteobacteria</taxon>
        <taxon>Moraxellales</taxon>
        <taxon>Moraxellaceae</taxon>
        <taxon>Acinetobacter</taxon>
    </lineage>
</organism>
<evidence type="ECO:0000256" key="11">
    <source>
        <dbReference type="ARBA" id="ARBA00022801"/>
    </source>
</evidence>